<evidence type="ECO:0000256" key="1">
    <source>
        <dbReference type="SAM" id="Phobius"/>
    </source>
</evidence>
<proteinExistence type="predicted"/>
<accession>A0AAW0VXW0</accession>
<feature type="transmembrane region" description="Helical" evidence="1">
    <location>
        <begin position="6"/>
        <end position="24"/>
    </location>
</feature>
<sequence>QLEQQCYGGASNIIIVIVVLLLLLQHHHQVVMSTSGGDSEYSTPLQSHRASRHLASPTSYTSVYYSTTELHDPGEMSDLDAELITDRNDIIMDDLNGQPPNKPKEVKKNPQLYLNDGIHSIDYILVSRDSETDDHLDHEEWRRVFEKNLVKEGLILEEDRVEEVPLRFVKIHAPFEVCTRYAEILKLRMPMKE</sequence>
<evidence type="ECO:0000313" key="4">
    <source>
        <dbReference type="Proteomes" id="UP001445076"/>
    </source>
</evidence>
<dbReference type="GO" id="GO:0046983">
    <property type="term" value="F:protein dimerization activity"/>
    <property type="evidence" value="ECO:0007669"/>
    <property type="project" value="InterPro"/>
</dbReference>
<protein>
    <recommendedName>
        <fullName evidence="2">Anoctamin dimerisation domain-containing protein</fullName>
    </recommendedName>
</protein>
<dbReference type="EMBL" id="JARKIK010000098">
    <property type="protein sequence ID" value="KAK8721774.1"/>
    <property type="molecule type" value="Genomic_DNA"/>
</dbReference>
<feature type="non-terminal residue" evidence="3">
    <location>
        <position position="1"/>
    </location>
</feature>
<comment type="caution">
    <text evidence="3">The sequence shown here is derived from an EMBL/GenBank/DDBJ whole genome shotgun (WGS) entry which is preliminary data.</text>
</comment>
<dbReference type="Pfam" id="PF16178">
    <property type="entry name" value="Anoct_dimer"/>
    <property type="match status" value="1"/>
</dbReference>
<evidence type="ECO:0000259" key="2">
    <source>
        <dbReference type="Pfam" id="PF16178"/>
    </source>
</evidence>
<gene>
    <name evidence="3" type="ORF">OTU49_012562</name>
</gene>
<reference evidence="3 4" key="1">
    <citation type="journal article" date="2024" name="BMC Genomics">
        <title>Genome assembly of redclaw crayfish (Cherax quadricarinatus) provides insights into its immune adaptation and hypoxia tolerance.</title>
        <authorList>
            <person name="Liu Z."/>
            <person name="Zheng J."/>
            <person name="Li H."/>
            <person name="Fang K."/>
            <person name="Wang S."/>
            <person name="He J."/>
            <person name="Zhou D."/>
            <person name="Weng S."/>
            <person name="Chi M."/>
            <person name="Gu Z."/>
            <person name="He J."/>
            <person name="Li F."/>
            <person name="Wang M."/>
        </authorList>
    </citation>
    <scope>NUCLEOTIDE SEQUENCE [LARGE SCALE GENOMIC DNA]</scope>
    <source>
        <strain evidence="3">ZL_2023a</strain>
    </source>
</reference>
<keyword evidence="1" id="KW-1133">Transmembrane helix</keyword>
<keyword evidence="1" id="KW-0472">Membrane</keyword>
<name>A0AAW0VXW0_CHEQU</name>
<feature type="non-terminal residue" evidence="3">
    <location>
        <position position="193"/>
    </location>
</feature>
<dbReference type="AlphaFoldDB" id="A0AAW0VXW0"/>
<keyword evidence="4" id="KW-1185">Reference proteome</keyword>
<organism evidence="3 4">
    <name type="scientific">Cherax quadricarinatus</name>
    <name type="common">Australian red claw crayfish</name>
    <dbReference type="NCBI Taxonomy" id="27406"/>
    <lineage>
        <taxon>Eukaryota</taxon>
        <taxon>Metazoa</taxon>
        <taxon>Ecdysozoa</taxon>
        <taxon>Arthropoda</taxon>
        <taxon>Crustacea</taxon>
        <taxon>Multicrustacea</taxon>
        <taxon>Malacostraca</taxon>
        <taxon>Eumalacostraca</taxon>
        <taxon>Eucarida</taxon>
        <taxon>Decapoda</taxon>
        <taxon>Pleocyemata</taxon>
        <taxon>Astacidea</taxon>
        <taxon>Parastacoidea</taxon>
        <taxon>Parastacidae</taxon>
        <taxon>Cherax</taxon>
    </lineage>
</organism>
<feature type="domain" description="Anoctamin dimerisation" evidence="2">
    <location>
        <begin position="113"/>
        <end position="193"/>
    </location>
</feature>
<evidence type="ECO:0000313" key="3">
    <source>
        <dbReference type="EMBL" id="KAK8721774.1"/>
    </source>
</evidence>
<dbReference type="InterPro" id="IPR032394">
    <property type="entry name" value="Anoct_dimer"/>
</dbReference>
<keyword evidence="1" id="KW-0812">Transmembrane</keyword>
<dbReference type="Proteomes" id="UP001445076">
    <property type="component" value="Unassembled WGS sequence"/>
</dbReference>